<dbReference type="PANTHER" id="PTHR34314">
    <property type="entry name" value="CRENARCHAEAL PROTEIN, PUTATIVE-RELATED"/>
    <property type="match status" value="1"/>
</dbReference>
<accession>A0ABN6ZSV6</accession>
<dbReference type="GeneID" id="89289279"/>
<evidence type="ECO:0000256" key="1">
    <source>
        <dbReference type="SAM" id="Coils"/>
    </source>
</evidence>
<protein>
    <recommendedName>
        <fullName evidence="4">DUF3782 domain-containing protein</fullName>
    </recommendedName>
</protein>
<dbReference type="InterPro" id="IPR011335">
    <property type="entry name" value="Restrct_endonuc-II-like"/>
</dbReference>
<evidence type="ECO:0000313" key="2">
    <source>
        <dbReference type="EMBL" id="BES81695.1"/>
    </source>
</evidence>
<dbReference type="PANTHER" id="PTHR34314:SF6">
    <property type="entry name" value="DUF3782 DOMAIN-CONTAINING PROTEIN"/>
    <property type="match status" value="1"/>
</dbReference>
<dbReference type="EMBL" id="AP028907">
    <property type="protein sequence ID" value="BES81695.1"/>
    <property type="molecule type" value="Genomic_DNA"/>
</dbReference>
<evidence type="ECO:0000313" key="3">
    <source>
        <dbReference type="Proteomes" id="UP001341135"/>
    </source>
</evidence>
<reference evidence="2 3" key="1">
    <citation type="submission" date="2023-09" db="EMBL/GenBank/DDBJ databases">
        <title>Pyrofollis japonicus gen. nov. sp. nov., a novel member of the family Pyrodictiaceae isolated from the Iheya North hydrothermal field.</title>
        <authorList>
            <person name="Miyazaki U."/>
            <person name="Sanari M."/>
            <person name="Tame A."/>
            <person name="Kitajima M."/>
            <person name="Okamoto A."/>
            <person name="Sawayama S."/>
            <person name="Miyazaki J."/>
            <person name="Takai K."/>
            <person name="Nakagawa S."/>
        </authorList>
    </citation>
    <scope>NUCLEOTIDE SEQUENCE [LARGE SCALE GENOMIC DNA]</scope>
    <source>
        <strain evidence="2 3">AV2</strain>
    </source>
</reference>
<evidence type="ECO:0008006" key="4">
    <source>
        <dbReference type="Google" id="ProtNLM"/>
    </source>
</evidence>
<proteinExistence type="predicted"/>
<organism evidence="2 3">
    <name type="scientific">Pyrodictium abyssi</name>
    <dbReference type="NCBI Taxonomy" id="54256"/>
    <lineage>
        <taxon>Archaea</taxon>
        <taxon>Thermoproteota</taxon>
        <taxon>Thermoprotei</taxon>
        <taxon>Desulfurococcales</taxon>
        <taxon>Pyrodictiaceae</taxon>
        <taxon>Pyrodictium</taxon>
    </lineage>
</organism>
<gene>
    <name evidence="2" type="ORF">PABY_12620</name>
</gene>
<keyword evidence="3" id="KW-1185">Reference proteome</keyword>
<feature type="coiled-coil region" evidence="1">
    <location>
        <begin position="30"/>
        <end position="85"/>
    </location>
</feature>
<keyword evidence="1" id="KW-0175">Coiled coil</keyword>
<dbReference type="RefSeq" id="WP_338248328.1">
    <property type="nucleotide sequence ID" value="NZ_AP028907.1"/>
</dbReference>
<dbReference type="SUPFAM" id="SSF52980">
    <property type="entry name" value="Restriction endonuclease-like"/>
    <property type="match status" value="1"/>
</dbReference>
<dbReference type="Proteomes" id="UP001341135">
    <property type="component" value="Chromosome"/>
</dbReference>
<name>A0ABN6ZSV6_9CREN</name>
<sequence length="232" mass="27268">MATLGDEELKQRFLELLKRDEEFRLAVAGLIGLREILEELRRLREDSNKRFEALERKLLEHDKRFEEASKRFEAIERKLLEHDEKFRAVIEEIKKIWEEIEKIWRELREMNRRVSRVEDLLGALSESVYAKFFMDTVLYELAGRGERLEHWERNARVDGEDIDLLLVAERTVYVVEVKVQPRHSDVAALLAKAELVARRYPGKRVVPVLTGTRVGREVAEYAQSKGVVVAAW</sequence>